<sequence length="350" mass="37340">MNSSVRRHGTSLSRQLGLTERLLASPATKRLIAAVDDGLDRLEAELVTSLRSTDALVDSTSRYLLEAGGKRVRPMLLFLTAQLGDGTTTEVIDAAQGIEITHLGSLYHDDVMDESDRRRGVPSAHRVWGNSVAILAGDLLFSKASQLMSALGDRASALQSETFERLVLGQLHETVGPAEGEDREQHYIQVLADKTGSLIAAAARAGVIFSNAPREFETPVLEYGERIGIAFQLADDVLDLSADPAVTGKVPGTDLRAGVDTLPTIRLRRLADAGDADAAALVARIDDADADDAAFADTVAVLRDHEVTRSALADARRWSDEAVRALDPLPAGAVKDALVRFAGTIVDRSS</sequence>
<dbReference type="SUPFAM" id="SSF48576">
    <property type="entry name" value="Terpenoid synthases"/>
    <property type="match status" value="1"/>
</dbReference>
<dbReference type="InterPro" id="IPR033749">
    <property type="entry name" value="Polyprenyl_synt_CS"/>
</dbReference>
<dbReference type="GO" id="GO:0004311">
    <property type="term" value="F:geranylgeranyl diphosphate synthase activity"/>
    <property type="evidence" value="ECO:0007669"/>
    <property type="project" value="UniProtKB-EC"/>
</dbReference>
<dbReference type="RefSeq" id="WP_087136430.1">
    <property type="nucleotide sequence ID" value="NZ_FUKR01000022.1"/>
</dbReference>
<dbReference type="CDD" id="cd00685">
    <property type="entry name" value="Trans_IPPS_HT"/>
    <property type="match status" value="1"/>
</dbReference>
<protein>
    <submittedName>
        <fullName evidence="7">Octaprenyl-diphosphate synthase / Dimethylallyltransferase / Geranylgeranyl pyrophosphate synthetase</fullName>
        <ecNumber evidence="7">2.5.1.-</ecNumber>
        <ecNumber evidence="7">2.5.1.10</ecNumber>
        <ecNumber evidence="7">2.5.1.29</ecNumber>
    </submittedName>
</protein>
<dbReference type="SFLD" id="SFLDS00005">
    <property type="entry name" value="Isoprenoid_Synthase_Type_I"/>
    <property type="match status" value="1"/>
</dbReference>
<dbReference type="PROSITE" id="PS00444">
    <property type="entry name" value="POLYPRENYL_SYNTHASE_2"/>
    <property type="match status" value="1"/>
</dbReference>
<proteinExistence type="inferred from homology"/>
<keyword evidence="4" id="KW-0479">Metal-binding</keyword>
<dbReference type="GO" id="GO:0046872">
    <property type="term" value="F:metal ion binding"/>
    <property type="evidence" value="ECO:0007669"/>
    <property type="project" value="UniProtKB-KW"/>
</dbReference>
<dbReference type="GO" id="GO:0008299">
    <property type="term" value="P:isoprenoid biosynthetic process"/>
    <property type="evidence" value="ECO:0007669"/>
    <property type="project" value="InterPro"/>
</dbReference>
<dbReference type="SFLD" id="SFLDG01017">
    <property type="entry name" value="Polyprenyl_Transferase_Like"/>
    <property type="match status" value="1"/>
</dbReference>
<name>A0A1R4IX76_9MICO</name>
<dbReference type="EC" id="2.5.1.29" evidence="7"/>
<comment type="similarity">
    <text evidence="2 6">Belongs to the FPP/GGPP synthase family.</text>
</comment>
<dbReference type="PANTHER" id="PTHR12001:SF69">
    <property type="entry name" value="ALL TRANS-POLYPRENYL-DIPHOSPHATE SYNTHASE PDSS1"/>
    <property type="match status" value="1"/>
</dbReference>
<dbReference type="Pfam" id="PF00348">
    <property type="entry name" value="polyprenyl_synt"/>
    <property type="match status" value="1"/>
</dbReference>
<evidence type="ECO:0000313" key="7">
    <source>
        <dbReference type="EMBL" id="SJN24511.1"/>
    </source>
</evidence>
<organism evidence="7 8">
    <name type="scientific">Mycetocola reblochoni REB411</name>
    <dbReference type="NCBI Taxonomy" id="1255698"/>
    <lineage>
        <taxon>Bacteria</taxon>
        <taxon>Bacillati</taxon>
        <taxon>Actinomycetota</taxon>
        <taxon>Actinomycetes</taxon>
        <taxon>Micrococcales</taxon>
        <taxon>Microbacteriaceae</taxon>
        <taxon>Mycetocola</taxon>
    </lineage>
</organism>
<evidence type="ECO:0000256" key="2">
    <source>
        <dbReference type="ARBA" id="ARBA00006706"/>
    </source>
</evidence>
<evidence type="ECO:0000256" key="4">
    <source>
        <dbReference type="ARBA" id="ARBA00022723"/>
    </source>
</evidence>
<evidence type="ECO:0000256" key="5">
    <source>
        <dbReference type="ARBA" id="ARBA00022842"/>
    </source>
</evidence>
<dbReference type="Proteomes" id="UP000196778">
    <property type="component" value="Unassembled WGS sequence"/>
</dbReference>
<dbReference type="OrthoDB" id="4497239at2"/>
<accession>A0A1R4IX76</accession>
<dbReference type="EC" id="2.5.1.10" evidence="7"/>
<evidence type="ECO:0000256" key="6">
    <source>
        <dbReference type="RuleBase" id="RU004466"/>
    </source>
</evidence>
<evidence type="ECO:0000313" key="8">
    <source>
        <dbReference type="Proteomes" id="UP000196778"/>
    </source>
</evidence>
<dbReference type="EC" id="2.5.1.-" evidence="7"/>
<gene>
    <name evidence="7" type="ORF">FM119_04280</name>
</gene>
<dbReference type="Gene3D" id="1.10.600.10">
    <property type="entry name" value="Farnesyl Diphosphate Synthase"/>
    <property type="match status" value="1"/>
</dbReference>
<keyword evidence="3 6" id="KW-0808">Transferase</keyword>
<evidence type="ECO:0000256" key="3">
    <source>
        <dbReference type="ARBA" id="ARBA00022679"/>
    </source>
</evidence>
<comment type="cofactor">
    <cofactor evidence="1">
        <name>Mg(2+)</name>
        <dbReference type="ChEBI" id="CHEBI:18420"/>
    </cofactor>
</comment>
<keyword evidence="5" id="KW-0460">Magnesium</keyword>
<dbReference type="AlphaFoldDB" id="A0A1R4IX76"/>
<dbReference type="EMBL" id="FUKR01000022">
    <property type="protein sequence ID" value="SJN24511.1"/>
    <property type="molecule type" value="Genomic_DNA"/>
</dbReference>
<keyword evidence="8" id="KW-1185">Reference proteome</keyword>
<dbReference type="InterPro" id="IPR000092">
    <property type="entry name" value="Polyprenyl_synt"/>
</dbReference>
<dbReference type="PANTHER" id="PTHR12001">
    <property type="entry name" value="GERANYLGERANYL PYROPHOSPHATE SYNTHASE"/>
    <property type="match status" value="1"/>
</dbReference>
<dbReference type="GO" id="GO:0004337">
    <property type="term" value="F:(2E,6E)-farnesyl diphosphate synthase activity"/>
    <property type="evidence" value="ECO:0007669"/>
    <property type="project" value="UniProtKB-EC"/>
</dbReference>
<reference evidence="8" key="1">
    <citation type="submission" date="2017-02" db="EMBL/GenBank/DDBJ databases">
        <authorList>
            <person name="Dridi B."/>
        </authorList>
    </citation>
    <scope>NUCLEOTIDE SEQUENCE [LARGE SCALE GENOMIC DNA]</scope>
    <source>
        <strain evidence="8">EB411</strain>
    </source>
</reference>
<dbReference type="InterPro" id="IPR008949">
    <property type="entry name" value="Isoprenoid_synthase_dom_sf"/>
</dbReference>
<evidence type="ECO:0000256" key="1">
    <source>
        <dbReference type="ARBA" id="ARBA00001946"/>
    </source>
</evidence>